<comment type="subcellular location">
    <subcellularLocation>
        <location evidence="2">Endoplasmic reticulum membrane</location>
        <topology evidence="2">Peripheral membrane protein</topology>
        <orientation evidence="2">Lumenal side</orientation>
    </subcellularLocation>
</comment>
<keyword evidence="5" id="KW-0813">Transport</keyword>
<keyword evidence="7 16" id="KW-0732">Signal</keyword>
<keyword evidence="14" id="KW-0325">Glycoprotein</keyword>
<dbReference type="GO" id="GO:0034975">
    <property type="term" value="P:protein folding in endoplasmic reticulum"/>
    <property type="evidence" value="ECO:0007669"/>
    <property type="project" value="InterPro"/>
</dbReference>
<proteinExistence type="inferred from homology"/>
<keyword evidence="10" id="KW-0249">Electron transport</keyword>
<evidence type="ECO:0000256" key="4">
    <source>
        <dbReference type="ARBA" id="ARBA00011802"/>
    </source>
</evidence>
<name>A0A6A4IPK3_9AGAR</name>
<feature type="chain" id="PRO_5025539653" evidence="16">
    <location>
        <begin position="24"/>
        <end position="527"/>
    </location>
</feature>
<keyword evidence="6" id="KW-0285">Flavoprotein</keyword>
<dbReference type="GO" id="GO:0015035">
    <property type="term" value="F:protein-disulfide reductase activity"/>
    <property type="evidence" value="ECO:0007669"/>
    <property type="project" value="InterPro"/>
</dbReference>
<evidence type="ECO:0000256" key="8">
    <source>
        <dbReference type="ARBA" id="ARBA00022824"/>
    </source>
</evidence>
<dbReference type="GO" id="GO:0005789">
    <property type="term" value="C:endoplasmic reticulum membrane"/>
    <property type="evidence" value="ECO:0007669"/>
    <property type="project" value="UniProtKB-SubCell"/>
</dbReference>
<dbReference type="InterPro" id="IPR037192">
    <property type="entry name" value="ERO1-like_sf"/>
</dbReference>
<organism evidence="17 18">
    <name type="scientific">Gymnopus androsaceus JB14</name>
    <dbReference type="NCBI Taxonomy" id="1447944"/>
    <lineage>
        <taxon>Eukaryota</taxon>
        <taxon>Fungi</taxon>
        <taxon>Dikarya</taxon>
        <taxon>Basidiomycota</taxon>
        <taxon>Agaricomycotina</taxon>
        <taxon>Agaricomycetes</taxon>
        <taxon>Agaricomycetidae</taxon>
        <taxon>Agaricales</taxon>
        <taxon>Marasmiineae</taxon>
        <taxon>Omphalotaceae</taxon>
        <taxon>Gymnopus</taxon>
    </lineage>
</organism>
<evidence type="ECO:0000256" key="3">
    <source>
        <dbReference type="ARBA" id="ARBA00008277"/>
    </source>
</evidence>
<accession>A0A6A4IPK3</accession>
<dbReference type="GO" id="GO:0016972">
    <property type="term" value="F:thiol oxidase activity"/>
    <property type="evidence" value="ECO:0007669"/>
    <property type="project" value="InterPro"/>
</dbReference>
<dbReference type="InterPro" id="IPR007266">
    <property type="entry name" value="Ero1"/>
</dbReference>
<reference evidence="17" key="1">
    <citation type="journal article" date="2019" name="Environ. Microbiol.">
        <title>Fungal ecological strategies reflected in gene transcription - a case study of two litter decomposers.</title>
        <authorList>
            <person name="Barbi F."/>
            <person name="Kohler A."/>
            <person name="Barry K."/>
            <person name="Baskaran P."/>
            <person name="Daum C."/>
            <person name="Fauchery L."/>
            <person name="Ihrmark K."/>
            <person name="Kuo A."/>
            <person name="LaButti K."/>
            <person name="Lipzen A."/>
            <person name="Morin E."/>
            <person name="Grigoriev I.V."/>
            <person name="Henrissat B."/>
            <person name="Lindahl B."/>
            <person name="Martin F."/>
        </authorList>
    </citation>
    <scope>NUCLEOTIDE SEQUENCE</scope>
    <source>
        <strain evidence="17">JB14</strain>
    </source>
</reference>
<evidence type="ECO:0000256" key="10">
    <source>
        <dbReference type="ARBA" id="ARBA00022982"/>
    </source>
</evidence>
<dbReference type="OrthoDB" id="269384at2759"/>
<evidence type="ECO:0000256" key="11">
    <source>
        <dbReference type="ARBA" id="ARBA00023002"/>
    </source>
</evidence>
<evidence type="ECO:0000256" key="2">
    <source>
        <dbReference type="ARBA" id="ARBA00004367"/>
    </source>
</evidence>
<evidence type="ECO:0000256" key="1">
    <source>
        <dbReference type="ARBA" id="ARBA00001974"/>
    </source>
</evidence>
<dbReference type="EMBL" id="ML769383">
    <property type="protein sequence ID" value="KAE9411253.1"/>
    <property type="molecule type" value="Genomic_DNA"/>
</dbReference>
<evidence type="ECO:0000313" key="18">
    <source>
        <dbReference type="Proteomes" id="UP000799118"/>
    </source>
</evidence>
<feature type="signal peptide" evidence="16">
    <location>
        <begin position="1"/>
        <end position="23"/>
    </location>
</feature>
<comment type="similarity">
    <text evidence="3">Belongs to the EROs family.</text>
</comment>
<evidence type="ECO:0000256" key="5">
    <source>
        <dbReference type="ARBA" id="ARBA00022448"/>
    </source>
</evidence>
<dbReference type="PANTHER" id="PTHR12613">
    <property type="entry name" value="ERO1-RELATED"/>
    <property type="match status" value="1"/>
</dbReference>
<sequence>MHNLCRFFKLLLVLQALYIPAQANSFLSETLVRKDQVQSVLEHQPVDVSECENPKPTGPIDTTLCDYETVESVNGDLFSNLHELVQMPFFKYFQVDLYRECPFWDDYGSCNNPGCAITTVDESQVPLKWRAKALSKVDALDGDATYRDSDFCWLDDDTEGDYYDLTLVPERFTGYSGPEAHRIWRNIYEENCFGLSEFSLMEGKAPAAVTLPDTMTDVLREDGAENDQCLEKRVYYKVISANLLLGLHASISTHICADYLNQSTGEWGPNLQCFVNRIASHPERLQYIYFNTVLLLRAVARLGPYLSAYDYCSSGTHQDDVETKEILSTVISIAQKAGRFDESVLFRGENANVLKEEFKVHFRNVTRIMDCVGCDKCRLWGKIQTTGIATALKVLFELDEKALDPHTNANLLQRSEVVALINTLHRFSESLDAVNMFRHIWADMNSTESEKVILEAEKAASSIPRTSPPVGREPSHNLFEEASNRFVSVFQICKESTVGMCLRVLSGVSSIFQVSGKEKGPGTYEEL</sequence>
<protein>
    <submittedName>
        <fullName evidence="17">Endoplasmic oxidoreductin</fullName>
    </submittedName>
</protein>
<keyword evidence="18" id="KW-1185">Reference proteome</keyword>
<keyword evidence="13" id="KW-1015">Disulfide bond</keyword>
<dbReference type="AlphaFoldDB" id="A0A6A4IPK3"/>
<dbReference type="Proteomes" id="UP000799118">
    <property type="component" value="Unassembled WGS sequence"/>
</dbReference>
<evidence type="ECO:0000256" key="12">
    <source>
        <dbReference type="ARBA" id="ARBA00023136"/>
    </source>
</evidence>
<evidence type="ECO:0000256" key="13">
    <source>
        <dbReference type="ARBA" id="ARBA00023157"/>
    </source>
</evidence>
<keyword evidence="9" id="KW-0274">FAD</keyword>
<evidence type="ECO:0000256" key="16">
    <source>
        <dbReference type="SAM" id="SignalP"/>
    </source>
</evidence>
<dbReference type="SUPFAM" id="SSF110019">
    <property type="entry name" value="ERO1-like"/>
    <property type="match status" value="1"/>
</dbReference>
<evidence type="ECO:0000256" key="7">
    <source>
        <dbReference type="ARBA" id="ARBA00022729"/>
    </source>
</evidence>
<evidence type="ECO:0000313" key="17">
    <source>
        <dbReference type="EMBL" id="KAE9411253.1"/>
    </source>
</evidence>
<keyword evidence="8" id="KW-0256">Endoplasmic reticulum</keyword>
<evidence type="ECO:0000256" key="15">
    <source>
        <dbReference type="ARBA" id="ARBA00023284"/>
    </source>
</evidence>
<keyword evidence="12" id="KW-0472">Membrane</keyword>
<evidence type="ECO:0000256" key="14">
    <source>
        <dbReference type="ARBA" id="ARBA00023180"/>
    </source>
</evidence>
<keyword evidence="11" id="KW-0560">Oxidoreductase</keyword>
<dbReference type="Pfam" id="PF04137">
    <property type="entry name" value="ERO1"/>
    <property type="match status" value="1"/>
</dbReference>
<evidence type="ECO:0000256" key="9">
    <source>
        <dbReference type="ARBA" id="ARBA00022827"/>
    </source>
</evidence>
<comment type="cofactor">
    <cofactor evidence="1">
        <name>FAD</name>
        <dbReference type="ChEBI" id="CHEBI:57692"/>
    </cofactor>
</comment>
<dbReference type="PANTHER" id="PTHR12613:SF0">
    <property type="entry name" value="ERO1-LIKE PROTEIN"/>
    <property type="match status" value="1"/>
</dbReference>
<dbReference type="GO" id="GO:0071949">
    <property type="term" value="F:FAD binding"/>
    <property type="evidence" value="ECO:0007669"/>
    <property type="project" value="InterPro"/>
</dbReference>
<evidence type="ECO:0000256" key="6">
    <source>
        <dbReference type="ARBA" id="ARBA00022630"/>
    </source>
</evidence>
<keyword evidence="15" id="KW-0676">Redox-active center</keyword>
<gene>
    <name evidence="17" type="ORF">BT96DRAFT_952369</name>
</gene>
<comment type="subunit">
    <text evidence="4">May function both as a monomer and a homodimer.</text>
</comment>